<proteinExistence type="predicted"/>
<dbReference type="NCBIfam" id="NF033452">
    <property type="entry name" value="BREX_1_MTaseX"/>
    <property type="match status" value="1"/>
</dbReference>
<dbReference type="SUPFAM" id="SSF53335">
    <property type="entry name" value="S-adenosyl-L-methionine-dependent methyltransferases"/>
    <property type="match status" value="1"/>
</dbReference>
<dbReference type="PROSITE" id="PS00092">
    <property type="entry name" value="N6_MTASE"/>
    <property type="match status" value="1"/>
</dbReference>
<keyword evidence="4" id="KW-0949">S-adenosyl-L-methionine</keyword>
<dbReference type="eggNOG" id="COG1002">
    <property type="taxonomic scope" value="Bacteria"/>
</dbReference>
<protein>
    <recommendedName>
        <fullName evidence="1">site-specific DNA-methyltransferase (adenine-specific)</fullName>
        <ecNumber evidence="1">2.1.1.72</ecNumber>
    </recommendedName>
</protein>
<accession>B6GE68</accession>
<dbReference type="Proteomes" id="UP000003560">
    <property type="component" value="Unassembled WGS sequence"/>
</dbReference>
<dbReference type="GO" id="GO:0032259">
    <property type="term" value="P:methylation"/>
    <property type="evidence" value="ECO:0007669"/>
    <property type="project" value="UniProtKB-KW"/>
</dbReference>
<dbReference type="EMBL" id="ABXJ01000142">
    <property type="protein sequence ID" value="EEA89451.1"/>
    <property type="molecule type" value="Genomic_DNA"/>
</dbReference>
<keyword evidence="2" id="KW-0489">Methyltransferase</keyword>
<evidence type="ECO:0000313" key="7">
    <source>
        <dbReference type="EMBL" id="EEA89451.1"/>
    </source>
</evidence>
<dbReference type="Gene3D" id="3.40.50.150">
    <property type="entry name" value="Vaccinia Virus protein VP39"/>
    <property type="match status" value="1"/>
</dbReference>
<evidence type="ECO:0000256" key="4">
    <source>
        <dbReference type="ARBA" id="ARBA00022691"/>
    </source>
</evidence>
<name>B6GE68_9ACTN</name>
<dbReference type="PANTHER" id="PTHR33841:SF1">
    <property type="entry name" value="DNA METHYLTRANSFERASE A"/>
    <property type="match status" value="1"/>
</dbReference>
<dbReference type="eggNOG" id="COG3757">
    <property type="taxonomic scope" value="Bacteria"/>
</dbReference>
<dbReference type="EC" id="2.1.1.72" evidence="1"/>
<dbReference type="GO" id="GO:0006304">
    <property type="term" value="P:DNA modification"/>
    <property type="evidence" value="ECO:0007669"/>
    <property type="project" value="InterPro"/>
</dbReference>
<dbReference type="InterPro" id="IPR029063">
    <property type="entry name" value="SAM-dependent_MTases_sf"/>
</dbReference>
<dbReference type="OrthoDB" id="4280289at2"/>
<evidence type="ECO:0000256" key="5">
    <source>
        <dbReference type="ARBA" id="ARBA00047942"/>
    </source>
</evidence>
<evidence type="ECO:0000256" key="3">
    <source>
        <dbReference type="ARBA" id="ARBA00022679"/>
    </source>
</evidence>
<dbReference type="RefSeq" id="WP_006722027.1">
    <property type="nucleotide sequence ID" value="NZ_DS995480.1"/>
</dbReference>
<gene>
    <name evidence="7" type="ORF">COLSTE_02405</name>
</gene>
<dbReference type="GO" id="GO:0003676">
    <property type="term" value="F:nucleic acid binding"/>
    <property type="evidence" value="ECO:0007669"/>
    <property type="project" value="InterPro"/>
</dbReference>
<reference evidence="7 8" key="1">
    <citation type="submission" date="2008-10" db="EMBL/GenBank/DDBJ databases">
        <title>Draft genome sequence of Collinsella stercoris (DSM 13279).</title>
        <authorList>
            <person name="Sudarsanam P."/>
            <person name="Ley R."/>
            <person name="Guruge J."/>
            <person name="Turnbaugh P.J."/>
            <person name="Mahowald M."/>
            <person name="Liep D."/>
            <person name="Gordon J."/>
        </authorList>
    </citation>
    <scope>NUCLEOTIDE SEQUENCE [LARGE SCALE GENOMIC DNA]</scope>
    <source>
        <strain evidence="7 8">DSM 13279</strain>
    </source>
</reference>
<evidence type="ECO:0000256" key="2">
    <source>
        <dbReference type="ARBA" id="ARBA00022603"/>
    </source>
</evidence>
<dbReference type="InterPro" id="IPR050953">
    <property type="entry name" value="N4_N6_ade-DNA_methylase"/>
</dbReference>
<evidence type="ECO:0000259" key="6">
    <source>
        <dbReference type="Pfam" id="PF07669"/>
    </source>
</evidence>
<feature type="non-terminal residue" evidence="7">
    <location>
        <position position="876"/>
    </location>
</feature>
<reference evidence="7 8" key="2">
    <citation type="submission" date="2008-10" db="EMBL/GenBank/DDBJ databases">
        <authorList>
            <person name="Fulton L."/>
            <person name="Clifton S."/>
            <person name="Fulton B."/>
            <person name="Xu J."/>
            <person name="Minx P."/>
            <person name="Pepin K.H."/>
            <person name="Johnson M."/>
            <person name="Thiruvilangam P."/>
            <person name="Bhonagiri V."/>
            <person name="Nash W.E."/>
            <person name="Mardis E.R."/>
            <person name="Wilson R.K."/>
        </authorList>
    </citation>
    <scope>NUCLEOTIDE SEQUENCE [LARGE SCALE GENOMIC DNA]</scope>
    <source>
        <strain evidence="7 8">DSM 13279</strain>
    </source>
</reference>
<comment type="caution">
    <text evidence="7">The sequence shown here is derived from an EMBL/GenBank/DDBJ whole genome shotgun (WGS) entry which is preliminary data.</text>
</comment>
<dbReference type="Pfam" id="PF07669">
    <property type="entry name" value="Eco57I"/>
    <property type="match status" value="1"/>
</dbReference>
<comment type="catalytic activity">
    <reaction evidence="5">
        <text>a 2'-deoxyadenosine in DNA + S-adenosyl-L-methionine = an N(6)-methyl-2'-deoxyadenosine in DNA + S-adenosyl-L-homocysteine + H(+)</text>
        <dbReference type="Rhea" id="RHEA:15197"/>
        <dbReference type="Rhea" id="RHEA-COMP:12418"/>
        <dbReference type="Rhea" id="RHEA-COMP:12419"/>
        <dbReference type="ChEBI" id="CHEBI:15378"/>
        <dbReference type="ChEBI" id="CHEBI:57856"/>
        <dbReference type="ChEBI" id="CHEBI:59789"/>
        <dbReference type="ChEBI" id="CHEBI:90615"/>
        <dbReference type="ChEBI" id="CHEBI:90616"/>
        <dbReference type="EC" id="2.1.1.72"/>
    </reaction>
</comment>
<sequence length="876" mass="98086">MDTKALEKFCPWARIELIDAVHLRCVRYALDDAGRAAHPADADVIGGTVLTPSEKTQRAALFERIERLNEERGGKGYAAFCEQQAYSWFNRFAAIRFMELHGYLSNNVRMLSAGSGAFEPECLRMASELDLPGLELAEVLDLITAGDDEALFRRILVAQMNELADCLPTVFGHVDDADALTLPDNLLAHGEHDVLFHLVADIPEEAWDDVEVLGWMYQFYNSELKDDFFKSKRKAAVEDLAPATQLFTPDWIVRYMVENSLGRLWMLNNPGSRLREGMAYYIEPDAGHEDFIHIEGPEDITFCDPACGSGHILVYAFELLFRMYAERGYRERDVPRLILTKNLSGMEIDERAAQIASLVLAMCAREHDRRFFTRGVKADVRVLGGVDIDVDALDPASALRQRPKLIEALAHLGEVGSLLAPSPEDLGALKSELMRGLSGDLFVSHTQAGIERAAELCETLSRTFDVVVANPPYMGSSSFNPFMSKWMKKNYPDFKSDLFAAFISRIGSLCATHGEAGIMSPFVWMFIGSYEKLRNVMIDEKTLTSLVQLEYSGFSGATVPICTFTFHNSHVDGYMGGYVRLSDFVGAAVQGPKTLEAIQNPDCGWFYRADASTFHDIPGSPIAYWASDAVRRVFEYGEPLGNDTPTHLGMATCNNERFLRYWWEPSNELVGTPDDFSKGSSQRRWAPYNKGGIYRKWSGNDEYVVDWKDSGRYINSCGAVMVKESLRFQEMTSWSRVSSGMLAVRYKKPGYLFDMTGPGAFGNHSDLIWRTAFLNSSTSMYVARFMSASLDFQPGQIAQYPIIEEDSSIKLVMPLAYDCIDLSQLDWNDREAAWDFKRSPLIPNSDAEAAPHPKAGLSYHLMPVSAKITENPGDKS</sequence>
<dbReference type="InterPro" id="IPR002052">
    <property type="entry name" value="DNA_methylase_N6_adenine_CS"/>
</dbReference>
<feature type="domain" description="Type II methyltransferase M.TaqI-like" evidence="6">
    <location>
        <begin position="341"/>
        <end position="551"/>
    </location>
</feature>
<dbReference type="InterPro" id="IPR047939">
    <property type="entry name" value="BREX_1_PglX"/>
</dbReference>
<keyword evidence="8" id="KW-1185">Reference proteome</keyword>
<dbReference type="HOGENOM" id="CLU_007510_1_0_11"/>
<keyword evidence="3" id="KW-0808">Transferase</keyword>
<dbReference type="STRING" id="445975.COLSTE_02405"/>
<dbReference type="InterPro" id="IPR011639">
    <property type="entry name" value="MethylTrfase_TaqI-like_dom"/>
</dbReference>
<organism evidence="7 8">
    <name type="scientific">Collinsella stercoris DSM 13279</name>
    <dbReference type="NCBI Taxonomy" id="445975"/>
    <lineage>
        <taxon>Bacteria</taxon>
        <taxon>Bacillati</taxon>
        <taxon>Actinomycetota</taxon>
        <taxon>Coriobacteriia</taxon>
        <taxon>Coriobacteriales</taxon>
        <taxon>Coriobacteriaceae</taxon>
        <taxon>Collinsella</taxon>
    </lineage>
</organism>
<evidence type="ECO:0000256" key="1">
    <source>
        <dbReference type="ARBA" id="ARBA00011900"/>
    </source>
</evidence>
<dbReference type="GO" id="GO:0009007">
    <property type="term" value="F:site-specific DNA-methyltransferase (adenine-specific) activity"/>
    <property type="evidence" value="ECO:0007669"/>
    <property type="project" value="UniProtKB-EC"/>
</dbReference>
<dbReference type="PRINTS" id="PR00507">
    <property type="entry name" value="N12N6MTFRASE"/>
</dbReference>
<dbReference type="PANTHER" id="PTHR33841">
    <property type="entry name" value="DNA METHYLTRANSFERASE YEEA-RELATED"/>
    <property type="match status" value="1"/>
</dbReference>
<evidence type="ECO:0000313" key="8">
    <source>
        <dbReference type="Proteomes" id="UP000003560"/>
    </source>
</evidence>
<dbReference type="AlphaFoldDB" id="B6GE68"/>